<proteinExistence type="predicted"/>
<reference evidence="1" key="1">
    <citation type="submission" date="2018-05" db="EMBL/GenBank/DDBJ databases">
        <authorList>
            <person name="Lanie J.A."/>
            <person name="Ng W.-L."/>
            <person name="Kazmierczak K.M."/>
            <person name="Andrzejewski T.M."/>
            <person name="Davidsen T.M."/>
            <person name="Wayne K.J."/>
            <person name="Tettelin H."/>
            <person name="Glass J.I."/>
            <person name="Rusch D."/>
            <person name="Podicherti R."/>
            <person name="Tsui H.-C.T."/>
            <person name="Winkler M.E."/>
        </authorList>
    </citation>
    <scope>NUCLEOTIDE SEQUENCE</scope>
</reference>
<accession>A0A382SF50</accession>
<name>A0A382SF50_9ZZZZ</name>
<organism evidence="1">
    <name type="scientific">marine metagenome</name>
    <dbReference type="NCBI Taxonomy" id="408172"/>
    <lineage>
        <taxon>unclassified sequences</taxon>
        <taxon>metagenomes</taxon>
        <taxon>ecological metagenomes</taxon>
    </lineage>
</organism>
<sequence length="78" mass="8923">MRYIIVLGLLIFVFTGCGRFGKQGRNRFPVACDGKPTTDDFLLTSQGDLLLNGKKCKFKFPKNRKPQKMQKKDSEHSQ</sequence>
<dbReference type="PROSITE" id="PS51257">
    <property type="entry name" value="PROKAR_LIPOPROTEIN"/>
    <property type="match status" value="1"/>
</dbReference>
<evidence type="ECO:0008006" key="2">
    <source>
        <dbReference type="Google" id="ProtNLM"/>
    </source>
</evidence>
<protein>
    <recommendedName>
        <fullName evidence="2">Lipoprotein</fullName>
    </recommendedName>
</protein>
<dbReference type="AlphaFoldDB" id="A0A382SF50"/>
<gene>
    <name evidence="1" type="ORF">METZ01_LOCUS360701</name>
</gene>
<evidence type="ECO:0000313" key="1">
    <source>
        <dbReference type="EMBL" id="SVD07847.1"/>
    </source>
</evidence>
<dbReference type="EMBL" id="UINC01128231">
    <property type="protein sequence ID" value="SVD07847.1"/>
    <property type="molecule type" value="Genomic_DNA"/>
</dbReference>